<dbReference type="Gene3D" id="2.60.120.650">
    <property type="entry name" value="Cupin"/>
    <property type="match status" value="1"/>
</dbReference>
<comment type="caution">
    <text evidence="2">The sequence shown here is derived from an EMBL/GenBank/DDBJ whole genome shotgun (WGS) entry which is preliminary data.</text>
</comment>
<sequence>MTKLSDSLQTHTPCVSNFPNDIALPTDPITWALDMFAANLSDADMQYRDPTSGGAESPLLYFNQADINSFEKFRQRIHSAQPVHGSLPLIDFCAGDGTVRNNADWAWQIYNAHFGEGLTQRHPMGSYVRSTMWMSCGEHRYDAHCDPFDGYLLHMSGHKRVRVWPLPKKYRQEVVFNHADFEGRMATKPIDFDMAPGQILFIPSGAMHEVISPGKTPSVSVSFHMGSPFPMQTLCMQLNKLLQGGSVSLPGNMKSINKFDMYFFEPSRFNNTKGDLGHGMPKELYNAILAVLISSNVSAQTMHELLSTWWQIGKSHPLYRGPYPERSQEFN</sequence>
<dbReference type="RefSeq" id="WP_343861262.1">
    <property type="nucleotide sequence ID" value="NZ_BAAAFD010000009.1"/>
</dbReference>
<dbReference type="PROSITE" id="PS51184">
    <property type="entry name" value="JMJC"/>
    <property type="match status" value="1"/>
</dbReference>
<evidence type="ECO:0000313" key="2">
    <source>
        <dbReference type="EMBL" id="GAA0858681.1"/>
    </source>
</evidence>
<dbReference type="InterPro" id="IPR003347">
    <property type="entry name" value="JmjC_dom"/>
</dbReference>
<dbReference type="EMBL" id="BAAAFD010000009">
    <property type="protein sequence ID" value="GAA0858681.1"/>
    <property type="molecule type" value="Genomic_DNA"/>
</dbReference>
<feature type="domain" description="JmjC" evidence="1">
    <location>
        <begin position="70"/>
        <end position="240"/>
    </location>
</feature>
<dbReference type="Pfam" id="PF08007">
    <property type="entry name" value="JmjC_2"/>
    <property type="match status" value="1"/>
</dbReference>
<accession>A0ABN1LQ43</accession>
<dbReference type="Proteomes" id="UP001500359">
    <property type="component" value="Unassembled WGS sequence"/>
</dbReference>
<organism evidence="2 3">
    <name type="scientific">Aliiglaciecola litoralis</name>
    <dbReference type="NCBI Taxonomy" id="582857"/>
    <lineage>
        <taxon>Bacteria</taxon>
        <taxon>Pseudomonadati</taxon>
        <taxon>Pseudomonadota</taxon>
        <taxon>Gammaproteobacteria</taxon>
        <taxon>Alteromonadales</taxon>
        <taxon>Alteromonadaceae</taxon>
        <taxon>Aliiglaciecola</taxon>
    </lineage>
</organism>
<name>A0ABN1LQ43_9ALTE</name>
<evidence type="ECO:0000313" key="3">
    <source>
        <dbReference type="Proteomes" id="UP001500359"/>
    </source>
</evidence>
<reference evidence="2 3" key="1">
    <citation type="journal article" date="2019" name="Int. J. Syst. Evol. Microbiol.">
        <title>The Global Catalogue of Microorganisms (GCM) 10K type strain sequencing project: providing services to taxonomists for standard genome sequencing and annotation.</title>
        <authorList>
            <consortium name="The Broad Institute Genomics Platform"/>
            <consortium name="The Broad Institute Genome Sequencing Center for Infectious Disease"/>
            <person name="Wu L."/>
            <person name="Ma J."/>
        </authorList>
    </citation>
    <scope>NUCLEOTIDE SEQUENCE [LARGE SCALE GENOMIC DNA]</scope>
    <source>
        <strain evidence="2 3">JCM 15896</strain>
    </source>
</reference>
<proteinExistence type="predicted"/>
<dbReference type="SUPFAM" id="SSF51197">
    <property type="entry name" value="Clavaminate synthase-like"/>
    <property type="match status" value="1"/>
</dbReference>
<protein>
    <recommendedName>
        <fullName evidence="1">JmjC domain-containing protein</fullName>
    </recommendedName>
</protein>
<gene>
    <name evidence="2" type="ORF">GCM10009114_29230</name>
</gene>
<dbReference type="SMART" id="SM00558">
    <property type="entry name" value="JmjC"/>
    <property type="match status" value="1"/>
</dbReference>
<evidence type="ECO:0000259" key="1">
    <source>
        <dbReference type="PROSITE" id="PS51184"/>
    </source>
</evidence>
<keyword evidence="3" id="KW-1185">Reference proteome</keyword>